<dbReference type="Gene3D" id="3.30.1180.20">
    <property type="entry name" value="Dihydroxyacetone kinase, domain 2"/>
    <property type="match status" value="1"/>
</dbReference>
<reference evidence="5 6" key="1">
    <citation type="submission" date="2018-11" db="EMBL/GenBank/DDBJ databases">
        <title>Complete genome sequence of Paenibacillus baekrokdamisoli strain KCTC 33723.</title>
        <authorList>
            <person name="Kang S.W."/>
            <person name="Lee K.C."/>
            <person name="Kim K.K."/>
            <person name="Kim J.S."/>
            <person name="Kim D.S."/>
            <person name="Ko S.H."/>
            <person name="Yang S.H."/>
            <person name="Lee J.S."/>
        </authorList>
    </citation>
    <scope>NUCLEOTIDE SEQUENCE [LARGE SCALE GENOMIC DNA]</scope>
    <source>
        <strain evidence="5 6">KCTC 33723</strain>
    </source>
</reference>
<dbReference type="Pfam" id="PF02733">
    <property type="entry name" value="Dak1"/>
    <property type="match status" value="1"/>
</dbReference>
<evidence type="ECO:0000313" key="5">
    <source>
        <dbReference type="EMBL" id="BBH24499.1"/>
    </source>
</evidence>
<dbReference type="OrthoDB" id="9806345at2"/>
<keyword evidence="3 5" id="KW-0418">Kinase</keyword>
<protein>
    <submittedName>
        <fullName evidence="5">Dihydroxyacetone kinase subunit DhaK</fullName>
    </submittedName>
</protein>
<evidence type="ECO:0000256" key="3">
    <source>
        <dbReference type="ARBA" id="ARBA00022777"/>
    </source>
</evidence>
<dbReference type="PROSITE" id="PS51481">
    <property type="entry name" value="DHAK"/>
    <property type="match status" value="1"/>
</dbReference>
<accession>A0A3G9JN80</accession>
<dbReference type="AlphaFoldDB" id="A0A3G9JN80"/>
<evidence type="ECO:0000256" key="4">
    <source>
        <dbReference type="ARBA" id="ARBA00022840"/>
    </source>
</evidence>
<dbReference type="FunFam" id="3.30.1180.20:FF:000001">
    <property type="entry name" value="Dihydroxyacetone kinase 1"/>
    <property type="match status" value="1"/>
</dbReference>
<dbReference type="Proteomes" id="UP000275368">
    <property type="component" value="Chromosome"/>
</dbReference>
<gene>
    <name evidence="5" type="ORF">Back11_58440</name>
</gene>
<dbReference type="InterPro" id="IPR004006">
    <property type="entry name" value="DhaK_dom"/>
</dbReference>
<dbReference type="KEGG" id="pbk:Back11_58440"/>
<dbReference type="Gene3D" id="3.40.50.10440">
    <property type="entry name" value="Dihydroxyacetone kinase, domain 1"/>
    <property type="match status" value="1"/>
</dbReference>
<dbReference type="GO" id="GO:0019563">
    <property type="term" value="P:glycerol catabolic process"/>
    <property type="evidence" value="ECO:0007669"/>
    <property type="project" value="TreeGrafter"/>
</dbReference>
<keyword evidence="2" id="KW-0547">Nucleotide-binding</keyword>
<dbReference type="SUPFAM" id="SSF82549">
    <property type="entry name" value="DAK1/DegV-like"/>
    <property type="match status" value="1"/>
</dbReference>
<dbReference type="EMBL" id="AP019308">
    <property type="protein sequence ID" value="BBH24499.1"/>
    <property type="molecule type" value="Genomic_DNA"/>
</dbReference>
<evidence type="ECO:0000313" key="6">
    <source>
        <dbReference type="Proteomes" id="UP000275368"/>
    </source>
</evidence>
<dbReference type="GO" id="GO:0005829">
    <property type="term" value="C:cytosol"/>
    <property type="evidence" value="ECO:0007669"/>
    <property type="project" value="TreeGrafter"/>
</dbReference>
<dbReference type="PANTHER" id="PTHR28629">
    <property type="entry name" value="TRIOKINASE/FMN CYCLASE"/>
    <property type="match status" value="1"/>
</dbReference>
<keyword evidence="6" id="KW-1185">Reference proteome</keyword>
<dbReference type="GO" id="GO:0005524">
    <property type="term" value="F:ATP binding"/>
    <property type="evidence" value="ECO:0007669"/>
    <property type="project" value="UniProtKB-KW"/>
</dbReference>
<keyword evidence="4" id="KW-0067">ATP-binding</keyword>
<dbReference type="InterPro" id="IPR050861">
    <property type="entry name" value="Dihydroxyacetone_Kinase"/>
</dbReference>
<dbReference type="GO" id="GO:0004371">
    <property type="term" value="F:glycerone kinase activity"/>
    <property type="evidence" value="ECO:0007669"/>
    <property type="project" value="InterPro"/>
</dbReference>
<dbReference type="FunFam" id="3.40.50.10440:FF:000001">
    <property type="entry name" value="Dihydroxyacetone kinase, DhaK subunit"/>
    <property type="match status" value="1"/>
</dbReference>
<proteinExistence type="predicted"/>
<dbReference type="RefSeq" id="WP_125664748.1">
    <property type="nucleotide sequence ID" value="NZ_AP019308.1"/>
</dbReference>
<organism evidence="5 6">
    <name type="scientific">Paenibacillus baekrokdamisoli</name>
    <dbReference type="NCBI Taxonomy" id="1712516"/>
    <lineage>
        <taxon>Bacteria</taxon>
        <taxon>Bacillati</taxon>
        <taxon>Bacillota</taxon>
        <taxon>Bacilli</taxon>
        <taxon>Bacillales</taxon>
        <taxon>Paenibacillaceae</taxon>
        <taxon>Paenibacillus</taxon>
    </lineage>
</organism>
<keyword evidence="1" id="KW-0808">Transferase</keyword>
<dbReference type="PANTHER" id="PTHR28629:SF4">
    <property type="entry name" value="TRIOKINASE_FMN CYCLASE"/>
    <property type="match status" value="1"/>
</dbReference>
<evidence type="ECO:0000256" key="2">
    <source>
        <dbReference type="ARBA" id="ARBA00022741"/>
    </source>
</evidence>
<sequence>MKKLINHPDAVVDEMIEGYAAAYPQYVSVLSANKRSVVSVRKHGHGKVGVVIGGGSGHEPAFMGFIGKGMADGVPVGNIFASPPPNPILEVTKTIDSGAGVIYIYGNYAGDCMNFDMAVELADMEGIRVETVLVTDDIASAPAHEIDKRRGIAGGFLVFKTAGAAAERGYTLNEVERVTRKANDRLRTMGVGLSPCRIPQTGKPSFTLGDGEMEIGLGIHGEPGIQRGSIVSADETADILLDAIRQELRLESGSRVAVLVNGLGSTTRMELLILFRRVDARLRELGISISRSYVGEYVTSLEMGGCSLSILKLDEELELLIDDPADTPMFVQMG</sequence>
<evidence type="ECO:0000256" key="1">
    <source>
        <dbReference type="ARBA" id="ARBA00022679"/>
    </source>
</evidence>
<name>A0A3G9JN80_9BACL</name>